<keyword evidence="5 11" id="KW-0808">Transferase</keyword>
<dbReference type="NCBIfam" id="NF002804">
    <property type="entry name" value="PRK02946.1"/>
    <property type="match status" value="1"/>
</dbReference>
<reference evidence="14 15" key="1">
    <citation type="submission" date="2020-12" db="EMBL/GenBank/DDBJ databases">
        <authorList>
            <person name="Shan Y."/>
        </authorList>
    </citation>
    <scope>NUCLEOTIDE SEQUENCE [LARGE SCALE GENOMIC DNA]</scope>
    <source>
        <strain evidence="15">csc3.9</strain>
    </source>
</reference>
<evidence type="ECO:0000256" key="5">
    <source>
        <dbReference type="ARBA" id="ARBA00022679"/>
    </source>
</evidence>
<evidence type="ECO:0000256" key="8">
    <source>
        <dbReference type="ARBA" id="ARBA00022801"/>
    </source>
</evidence>
<feature type="domain" description="Isocitrate dehydrogenase kinase/phosphatase (AceK) kinase" evidence="12">
    <location>
        <begin position="314"/>
        <end position="567"/>
    </location>
</feature>
<dbReference type="EMBL" id="CP066167">
    <property type="protein sequence ID" value="QQD18751.1"/>
    <property type="molecule type" value="Genomic_DNA"/>
</dbReference>
<evidence type="ECO:0000256" key="10">
    <source>
        <dbReference type="ARBA" id="ARBA00022912"/>
    </source>
</evidence>
<dbReference type="GO" id="GO:0016208">
    <property type="term" value="F:AMP binding"/>
    <property type="evidence" value="ECO:0007669"/>
    <property type="project" value="TreeGrafter"/>
</dbReference>
<accession>A0A7T4R1I8</accession>
<keyword evidence="8 11" id="KW-0378">Hydrolase</keyword>
<feature type="binding site" evidence="11">
    <location>
        <begin position="317"/>
        <end position="323"/>
    </location>
    <ligand>
        <name>ATP</name>
        <dbReference type="ChEBI" id="CHEBI:30616"/>
    </ligand>
</feature>
<evidence type="ECO:0000256" key="7">
    <source>
        <dbReference type="ARBA" id="ARBA00022777"/>
    </source>
</evidence>
<keyword evidence="6 11" id="KW-0547">Nucleotide-binding</keyword>
<protein>
    <recommendedName>
        <fullName evidence="11">Isocitrate dehydrogenase kinase/phosphatase</fullName>
        <shortName evidence="11">IDH kinase/phosphatase</shortName>
        <shortName evidence="11">IDHK/P</shortName>
        <ecNumber evidence="11">2.7.11.5</ecNumber>
        <ecNumber evidence="11">3.1.3.-</ecNumber>
    </recommendedName>
</protein>
<dbReference type="EC" id="3.1.3.-" evidence="11"/>
<dbReference type="PANTHER" id="PTHR39559:SF1">
    <property type="entry name" value="ISOCITRATE DEHYDROGENASE KINASE_PHOSPHATASE"/>
    <property type="match status" value="1"/>
</dbReference>
<comment type="catalytic activity">
    <reaction evidence="11">
        <text>L-seryl-[isocitrate dehydrogenase] + ATP = O-phospho-L-seryl-[isocitrate dehydrogenase] + ADP + H(+)</text>
        <dbReference type="Rhea" id="RHEA:43540"/>
        <dbReference type="Rhea" id="RHEA-COMP:10605"/>
        <dbReference type="Rhea" id="RHEA-COMP:10606"/>
        <dbReference type="ChEBI" id="CHEBI:15378"/>
        <dbReference type="ChEBI" id="CHEBI:29999"/>
        <dbReference type="ChEBI" id="CHEBI:30616"/>
        <dbReference type="ChEBI" id="CHEBI:83421"/>
        <dbReference type="ChEBI" id="CHEBI:456216"/>
        <dbReference type="EC" id="2.7.11.5"/>
    </reaction>
</comment>
<dbReference type="Pfam" id="PF06315">
    <property type="entry name" value="AceK_kinase"/>
    <property type="match status" value="1"/>
</dbReference>
<keyword evidence="4 11" id="KW-0816">Tricarboxylic acid cycle</keyword>
<keyword evidence="10 11" id="KW-0904">Protein phosphatase</keyword>
<dbReference type="GO" id="GO:0004721">
    <property type="term" value="F:phosphoprotein phosphatase activity"/>
    <property type="evidence" value="ECO:0007669"/>
    <property type="project" value="UniProtKB-KW"/>
</dbReference>
<dbReference type="GO" id="GO:0006097">
    <property type="term" value="P:glyoxylate cycle"/>
    <property type="evidence" value="ECO:0007669"/>
    <property type="project" value="UniProtKB-UniRule"/>
</dbReference>
<name>A0A7T4R1I8_9GAMM</name>
<dbReference type="InterPro" id="IPR046855">
    <property type="entry name" value="AceK_kinase"/>
</dbReference>
<comment type="similarity">
    <text evidence="11">Belongs to the AceK family.</text>
</comment>
<keyword evidence="9 11" id="KW-0067">ATP-binding</keyword>
<evidence type="ECO:0000313" key="15">
    <source>
        <dbReference type="Proteomes" id="UP000596063"/>
    </source>
</evidence>
<dbReference type="GO" id="GO:0008772">
    <property type="term" value="F:[isocitrate dehydrogenase (NADP+)] kinase activity"/>
    <property type="evidence" value="ECO:0007669"/>
    <property type="project" value="UniProtKB-UniRule"/>
</dbReference>
<organism evidence="14 15">
    <name type="scientific">Spongiibacter nanhainus</name>
    <dbReference type="NCBI Taxonomy" id="2794344"/>
    <lineage>
        <taxon>Bacteria</taxon>
        <taxon>Pseudomonadati</taxon>
        <taxon>Pseudomonadota</taxon>
        <taxon>Gammaproteobacteria</taxon>
        <taxon>Cellvibrionales</taxon>
        <taxon>Spongiibacteraceae</taxon>
        <taxon>Spongiibacter</taxon>
    </lineage>
</organism>
<dbReference type="KEGG" id="snan:I6N98_02465"/>
<evidence type="ECO:0000259" key="12">
    <source>
        <dbReference type="Pfam" id="PF06315"/>
    </source>
</evidence>
<gene>
    <name evidence="11 14" type="primary">aceK</name>
    <name evidence="14" type="ORF">I6N98_02465</name>
</gene>
<dbReference type="InterPro" id="IPR010452">
    <property type="entry name" value="Isocitrate_DH_AceK"/>
</dbReference>
<dbReference type="GO" id="GO:0006006">
    <property type="term" value="P:glucose metabolic process"/>
    <property type="evidence" value="ECO:0007669"/>
    <property type="project" value="InterPro"/>
</dbReference>
<dbReference type="GO" id="GO:0006099">
    <property type="term" value="P:tricarboxylic acid cycle"/>
    <property type="evidence" value="ECO:0007669"/>
    <property type="project" value="UniProtKB-UniRule"/>
</dbReference>
<dbReference type="HAMAP" id="MF_00747">
    <property type="entry name" value="AceK"/>
    <property type="match status" value="1"/>
</dbReference>
<evidence type="ECO:0000256" key="1">
    <source>
        <dbReference type="ARBA" id="ARBA00022435"/>
    </source>
</evidence>
<dbReference type="InterPro" id="IPR046854">
    <property type="entry name" value="AceK_regulatory"/>
</dbReference>
<dbReference type="EC" id="2.7.11.5" evidence="11"/>
<keyword evidence="2 11" id="KW-0963">Cytoplasm</keyword>
<dbReference type="RefSeq" id="WP_198570240.1">
    <property type="nucleotide sequence ID" value="NZ_CP066167.1"/>
</dbReference>
<keyword evidence="3 11" id="KW-0723">Serine/threonine-protein kinase</keyword>
<keyword evidence="15" id="KW-1185">Reference proteome</keyword>
<dbReference type="Proteomes" id="UP000596063">
    <property type="component" value="Chromosome"/>
</dbReference>
<evidence type="ECO:0000313" key="14">
    <source>
        <dbReference type="EMBL" id="QQD18751.1"/>
    </source>
</evidence>
<feature type="binding site" evidence="11">
    <location>
        <position position="338"/>
    </location>
    <ligand>
        <name>ATP</name>
        <dbReference type="ChEBI" id="CHEBI:30616"/>
    </ligand>
</feature>
<evidence type="ECO:0000256" key="11">
    <source>
        <dbReference type="HAMAP-Rule" id="MF_00747"/>
    </source>
</evidence>
<dbReference type="PIRSF" id="PIRSF000719">
    <property type="entry name" value="AceK"/>
    <property type="match status" value="1"/>
</dbReference>
<comment type="subcellular location">
    <subcellularLocation>
        <location evidence="11">Cytoplasm</location>
    </subcellularLocation>
</comment>
<evidence type="ECO:0000256" key="4">
    <source>
        <dbReference type="ARBA" id="ARBA00022532"/>
    </source>
</evidence>
<keyword evidence="1 11" id="KW-0329">Glyoxylate bypass</keyword>
<feature type="active site" evidence="11">
    <location>
        <position position="373"/>
    </location>
</feature>
<evidence type="ECO:0000256" key="2">
    <source>
        <dbReference type="ARBA" id="ARBA00022490"/>
    </source>
</evidence>
<proteinExistence type="inferred from homology"/>
<dbReference type="PANTHER" id="PTHR39559">
    <property type="match status" value="1"/>
</dbReference>
<dbReference type="AlphaFoldDB" id="A0A7T4R1I8"/>
<comment type="function">
    <text evidence="11">Bifunctional enzyme which can phosphorylate or dephosphorylate isocitrate dehydrogenase (IDH) on a specific serine residue. This is a regulatory mechanism which enables bacteria to bypass the Krebs cycle via the glyoxylate shunt in response to the source of carbon. When bacteria are grown on glucose, IDH is fully active and unphosphorylated, but when grown on acetate or ethanol, the activity of IDH declines drastically concomitant with its phosphorylation.</text>
</comment>
<evidence type="ECO:0000256" key="9">
    <source>
        <dbReference type="ARBA" id="ARBA00022840"/>
    </source>
</evidence>
<evidence type="ECO:0000259" key="13">
    <source>
        <dbReference type="Pfam" id="PF20423"/>
    </source>
</evidence>
<evidence type="ECO:0000256" key="3">
    <source>
        <dbReference type="ARBA" id="ARBA00022527"/>
    </source>
</evidence>
<dbReference type="GO" id="GO:0005737">
    <property type="term" value="C:cytoplasm"/>
    <property type="evidence" value="ECO:0007669"/>
    <property type="project" value="UniProtKB-SubCell"/>
</dbReference>
<sequence length="583" mass="68016">MTAVTRRLAMAILNGFDAFFAEYKNITLGAQARFEAADWQGAQKAMRARLDLWKQKRAIVAEAAYTITGGSVEDRDNWEVAKQEYAELIQNHDNFEIAQSFFNSIYCTVFNHEKIREQHTFALVPMEHRGPIDSESILHRYHFGGNNAAEIISRMLDNCEFNIPWEDKSRDIDFILNVVNDELIPRIPKGSGDIWVETLESLFFRNKAAYLVGRVYSGRFSLPFVLPILHTEENAIYVDTLLYDPDDISILFSFSRSYFMVDASIPSEYVAFLRRLMPHKEVFELYNALGMPKHGKTEFFRFAVADTINSAEPYVIAPGIKGMVMLVFTRPDFDYVYKVIKDRFTPPKEMTRDHVKKCYSLVKRWDRGGRMADTQEFNNLAFDRRRFSDELMAELYKEAPSLVEENGNVLILKHVYIERKMVPLNLYLKECDEQQLYSVMDEYGKAIKQLAAGNLFPGDMLLKNFGVTRHGRVVFYDYDEICPLTDCNFRRLPEPKTEEQAMATHPWYEVKPEDVFPEEFRLFFSGNQKAKKVFDELHSDLYDPDYWRDLQDRISQGYVADVFPYRKKQRFQQRADGNNSLSD</sequence>
<keyword evidence="7 11" id="KW-0418">Kinase</keyword>
<feature type="domain" description="Isocitrate dehydrogenase kinase/phosphatase (AceK) regulatory" evidence="13">
    <location>
        <begin position="9"/>
        <end position="306"/>
    </location>
</feature>
<evidence type="ECO:0000256" key="6">
    <source>
        <dbReference type="ARBA" id="ARBA00022741"/>
    </source>
</evidence>
<dbReference type="Pfam" id="PF20423">
    <property type="entry name" value="AceK_regulatory"/>
    <property type="match status" value="1"/>
</dbReference>
<dbReference type="GO" id="GO:0005524">
    <property type="term" value="F:ATP binding"/>
    <property type="evidence" value="ECO:0007669"/>
    <property type="project" value="UniProtKB-UniRule"/>
</dbReference>
<dbReference type="GO" id="GO:0004674">
    <property type="term" value="F:protein serine/threonine kinase activity"/>
    <property type="evidence" value="ECO:0007669"/>
    <property type="project" value="UniProtKB-KW"/>
</dbReference>